<dbReference type="InterPro" id="IPR011009">
    <property type="entry name" value="Kinase-like_dom_sf"/>
</dbReference>
<reference evidence="1" key="1">
    <citation type="submission" date="2022-12" db="EMBL/GenBank/DDBJ databases">
        <authorList>
            <person name="Petersen C."/>
        </authorList>
    </citation>
    <scope>NUCLEOTIDE SEQUENCE</scope>
    <source>
        <strain evidence="1">IBT 21472</strain>
    </source>
</reference>
<dbReference type="EMBL" id="JAPZBO010000001">
    <property type="protein sequence ID" value="KAJ5330491.1"/>
    <property type="molecule type" value="Genomic_DNA"/>
</dbReference>
<accession>A0A9W9QB70</accession>
<dbReference type="AlphaFoldDB" id="A0A9W9QB70"/>
<keyword evidence="2" id="KW-1185">Reference proteome</keyword>
<proteinExistence type="predicted"/>
<dbReference type="SUPFAM" id="SSF56112">
    <property type="entry name" value="Protein kinase-like (PK-like)"/>
    <property type="match status" value="1"/>
</dbReference>
<comment type="caution">
    <text evidence="1">The sequence shown here is derived from an EMBL/GenBank/DDBJ whole genome shotgun (WGS) entry which is preliminary data.</text>
</comment>
<evidence type="ECO:0000313" key="1">
    <source>
        <dbReference type="EMBL" id="KAJ5330491.1"/>
    </source>
</evidence>
<sequence>MVNTSHPKRQRPPTVWVDEGELCRVGPETCSNASNTASTTDRAVGATSSIRPNTAKIETEGQRFMAEIMYEDLWNTFEPIAELILDRSLLLLARHKRDKGNLVHIQKLEPKAFSNTELPRMLGEISHSSFRSLLGRYHHEDCVFLVWEHVEVSVGQIVASRLMITASEIIAIAKPVLEGIQYLADRGRALATLTLDTVFLTQSGKVRMVGVEDSCEIDPRGMNAATLKLYALADIVIRLMGKSPLKHEWPVEIDDLPGQLRSRSLRELLQTNVFRQVPCAEELKLLVSFTNKTALHPVKSHSHRM</sequence>
<organism evidence="1 2">
    <name type="scientific">Penicillium atrosanguineum</name>
    <dbReference type="NCBI Taxonomy" id="1132637"/>
    <lineage>
        <taxon>Eukaryota</taxon>
        <taxon>Fungi</taxon>
        <taxon>Dikarya</taxon>
        <taxon>Ascomycota</taxon>
        <taxon>Pezizomycotina</taxon>
        <taxon>Eurotiomycetes</taxon>
        <taxon>Eurotiomycetidae</taxon>
        <taxon>Eurotiales</taxon>
        <taxon>Aspergillaceae</taxon>
        <taxon>Penicillium</taxon>
    </lineage>
</organism>
<name>A0A9W9QB70_9EURO</name>
<dbReference type="Proteomes" id="UP001147746">
    <property type="component" value="Unassembled WGS sequence"/>
</dbReference>
<gene>
    <name evidence="1" type="ORF">N7476_000274</name>
</gene>
<reference evidence="1" key="2">
    <citation type="journal article" date="2023" name="IMA Fungus">
        <title>Comparative genomic study of the Penicillium genus elucidates a diverse pangenome and 15 lateral gene transfer events.</title>
        <authorList>
            <person name="Petersen C."/>
            <person name="Sorensen T."/>
            <person name="Nielsen M.R."/>
            <person name="Sondergaard T.E."/>
            <person name="Sorensen J.L."/>
            <person name="Fitzpatrick D.A."/>
            <person name="Frisvad J.C."/>
            <person name="Nielsen K.L."/>
        </authorList>
    </citation>
    <scope>NUCLEOTIDE SEQUENCE</scope>
    <source>
        <strain evidence="1">IBT 21472</strain>
    </source>
</reference>
<protein>
    <submittedName>
        <fullName evidence="1">Uncharacterized protein</fullName>
    </submittedName>
</protein>
<evidence type="ECO:0000313" key="2">
    <source>
        <dbReference type="Proteomes" id="UP001147746"/>
    </source>
</evidence>
<dbReference type="Gene3D" id="1.10.510.10">
    <property type="entry name" value="Transferase(Phosphotransferase) domain 1"/>
    <property type="match status" value="1"/>
</dbReference>